<dbReference type="OrthoDB" id="3268975at2"/>
<accession>A0A2N3LDD4</accession>
<evidence type="ECO:0000256" key="4">
    <source>
        <dbReference type="ARBA" id="ARBA00022989"/>
    </source>
</evidence>
<evidence type="ECO:0000313" key="9">
    <source>
        <dbReference type="EMBL" id="PKR82621.1"/>
    </source>
</evidence>
<dbReference type="InterPro" id="IPR050250">
    <property type="entry name" value="Macrolide_Exporter_MacB"/>
</dbReference>
<protein>
    <submittedName>
        <fullName evidence="9">ABC transporter permease</fullName>
    </submittedName>
</protein>
<keyword evidence="3 7" id="KW-0812">Transmembrane</keyword>
<name>A0A2N3LDD4_9BACI</name>
<feature type="transmembrane region" description="Helical" evidence="7">
    <location>
        <begin position="890"/>
        <end position="911"/>
    </location>
</feature>
<comment type="caution">
    <text evidence="9">The sequence shown here is derived from an EMBL/GenBank/DDBJ whole genome shotgun (WGS) entry which is preliminary data.</text>
</comment>
<reference evidence="9 10" key="1">
    <citation type="submission" date="2017-11" db="EMBL/GenBank/DDBJ databases">
        <title>Bacillus camelliae sp. nov., isolated from pu'er tea.</title>
        <authorList>
            <person name="Niu L."/>
        </authorList>
    </citation>
    <scope>NUCLEOTIDE SEQUENCE [LARGE SCALE GENOMIC DNA]</scope>
    <source>
        <strain evidence="9 10">7578-1</strain>
    </source>
</reference>
<feature type="transmembrane region" description="Helical" evidence="7">
    <location>
        <begin position="650"/>
        <end position="671"/>
    </location>
</feature>
<evidence type="ECO:0000256" key="3">
    <source>
        <dbReference type="ARBA" id="ARBA00022692"/>
    </source>
</evidence>
<dbReference type="RefSeq" id="WP_101356613.1">
    <property type="nucleotide sequence ID" value="NZ_PIQO01000034.1"/>
</dbReference>
<keyword evidence="4 7" id="KW-1133">Transmembrane helix</keyword>
<feature type="transmembrane region" description="Helical" evidence="7">
    <location>
        <begin position="757"/>
        <end position="778"/>
    </location>
</feature>
<evidence type="ECO:0000256" key="5">
    <source>
        <dbReference type="ARBA" id="ARBA00023136"/>
    </source>
</evidence>
<gene>
    <name evidence="9" type="ORF">CWO92_23425</name>
</gene>
<dbReference type="InterPro" id="IPR003838">
    <property type="entry name" value="ABC3_permease_C"/>
</dbReference>
<feature type="transmembrane region" description="Helical" evidence="7">
    <location>
        <begin position="840"/>
        <end position="860"/>
    </location>
</feature>
<dbReference type="PANTHER" id="PTHR30572">
    <property type="entry name" value="MEMBRANE COMPONENT OF TRANSPORTER-RELATED"/>
    <property type="match status" value="1"/>
</dbReference>
<keyword evidence="10" id="KW-1185">Reference proteome</keyword>
<dbReference type="PANTHER" id="PTHR30572:SF4">
    <property type="entry name" value="ABC TRANSPORTER PERMEASE YTRF"/>
    <property type="match status" value="1"/>
</dbReference>
<dbReference type="Pfam" id="PF02687">
    <property type="entry name" value="FtsX"/>
    <property type="match status" value="2"/>
</dbReference>
<dbReference type="Proteomes" id="UP000233440">
    <property type="component" value="Unassembled WGS sequence"/>
</dbReference>
<keyword evidence="2" id="KW-1003">Cell membrane</keyword>
<proteinExistence type="inferred from homology"/>
<evidence type="ECO:0000259" key="8">
    <source>
        <dbReference type="Pfam" id="PF02687"/>
    </source>
</evidence>
<sequence>MFRFIWQNWWRHKERFILLLVGALIVSSGLSYLVGLSQSNKGTVEQTLAKHWSASYDIVVRPPDSRSTTEVNHLLEPNYLSGISGGISVAQYKKIKEIEGVDVAAPIAMIGYIRLGFKFPKKVPLTESGLYKYSEKEVTDNGVTKKIHTNSFFFPVGTFDPYDRNVNHPFEYGVIAYNGELSLVNSLLMAGIDPEQEAKLVGLDKSILNQGYSRYFSSSDKSTIRTEEIDSIGDSKAFKRTIPEIPIIVSNQPRVKKSITYTIQALDVPFDTVTKANKTMEKVKKNGGEKYLKTLPINEKGPKYEFTFSPEQVYKTMMKEVAGIDFDSKYVYMASSSSDTVTISDKPSMLGYKKIKSPFSTKWPYAFDLKTYKDPNLKTSIFRPYNGFIVDYGGGDEWISVDPKWIGTYDPSKLNVPQDPLTQLPMETYRPASAQLVLDKDKNPVNPPKSLLPTDGAYDLLSQPPSILTTIDAAEKIVGKKPISAIRLKVAGVKTLNDKSQQKLESIAKEILDKTGLITDITLGSSPQSVLTHVPTINDQKEMGWIEQPWVNIGSAYTIYHETQVGFSGIIASVMVVAIVYVLASGLVSLYARRKEFAVLLAIGWRPNQITKLLFLESTILGSFVAIVAWLILGWVLIMKGAETSALRFILAGLFGLVIYWLGAIGPAYLASRINPYEAMRTGEISSTAHRFIKSTGSISMSFNHFLGKWKRSVLSIVAMALPTALLSLFLFITFKLKGVMYTSWLGEYVAMQIGTSHYIAMGVAFAIAILTTAEIMWQNISERIPEIALLKAVGWQNSSIRMLIYREGVFNGIIAGILGLGLSFLIMLGMYKQSPTEQIWFFLATGLIPVFAGVLGVIIPAERAVHIQPAQGVLHSFSNKRRTETWFKALFAVLSILLLTGLVMVTIRLMS</sequence>
<dbReference type="GO" id="GO:0005886">
    <property type="term" value="C:plasma membrane"/>
    <property type="evidence" value="ECO:0007669"/>
    <property type="project" value="UniProtKB-SubCell"/>
</dbReference>
<feature type="transmembrane region" description="Helical" evidence="7">
    <location>
        <begin position="613"/>
        <end position="638"/>
    </location>
</feature>
<feature type="transmembrane region" description="Helical" evidence="7">
    <location>
        <begin position="714"/>
        <end position="737"/>
    </location>
</feature>
<evidence type="ECO:0000256" key="6">
    <source>
        <dbReference type="ARBA" id="ARBA00038076"/>
    </source>
</evidence>
<feature type="domain" description="ABC3 transporter permease C-terminal" evidence="8">
    <location>
        <begin position="760"/>
        <end position="870"/>
    </location>
</feature>
<feature type="domain" description="ABC3 transporter permease C-terminal" evidence="8">
    <location>
        <begin position="570"/>
        <end position="676"/>
    </location>
</feature>
<dbReference type="GO" id="GO:0022857">
    <property type="term" value="F:transmembrane transporter activity"/>
    <property type="evidence" value="ECO:0007669"/>
    <property type="project" value="TreeGrafter"/>
</dbReference>
<dbReference type="AlphaFoldDB" id="A0A2N3LDD4"/>
<feature type="transmembrane region" description="Helical" evidence="7">
    <location>
        <begin position="565"/>
        <end position="592"/>
    </location>
</feature>
<evidence type="ECO:0000256" key="1">
    <source>
        <dbReference type="ARBA" id="ARBA00004651"/>
    </source>
</evidence>
<comment type="similarity">
    <text evidence="6">Belongs to the ABC-4 integral membrane protein family.</text>
</comment>
<keyword evidence="5 7" id="KW-0472">Membrane</keyword>
<feature type="transmembrane region" description="Helical" evidence="7">
    <location>
        <begin position="809"/>
        <end position="828"/>
    </location>
</feature>
<organism evidence="9 10">
    <name type="scientific">Heyndrickxia camelliae</name>
    <dbReference type="NCBI Taxonomy" id="1707093"/>
    <lineage>
        <taxon>Bacteria</taxon>
        <taxon>Bacillati</taxon>
        <taxon>Bacillota</taxon>
        <taxon>Bacilli</taxon>
        <taxon>Bacillales</taxon>
        <taxon>Bacillaceae</taxon>
        <taxon>Heyndrickxia</taxon>
    </lineage>
</organism>
<comment type="subcellular location">
    <subcellularLocation>
        <location evidence="1">Cell membrane</location>
        <topology evidence="1">Multi-pass membrane protein</topology>
    </subcellularLocation>
</comment>
<evidence type="ECO:0000256" key="7">
    <source>
        <dbReference type="SAM" id="Phobius"/>
    </source>
</evidence>
<dbReference type="EMBL" id="PIQO01000034">
    <property type="protein sequence ID" value="PKR82621.1"/>
    <property type="molecule type" value="Genomic_DNA"/>
</dbReference>
<evidence type="ECO:0000256" key="2">
    <source>
        <dbReference type="ARBA" id="ARBA00022475"/>
    </source>
</evidence>
<evidence type="ECO:0000313" key="10">
    <source>
        <dbReference type="Proteomes" id="UP000233440"/>
    </source>
</evidence>